<organism evidence="2 3">
    <name type="scientific">Spinactinospora alkalitolerans</name>
    <dbReference type="NCBI Taxonomy" id="687207"/>
    <lineage>
        <taxon>Bacteria</taxon>
        <taxon>Bacillati</taxon>
        <taxon>Actinomycetota</taxon>
        <taxon>Actinomycetes</taxon>
        <taxon>Streptosporangiales</taxon>
        <taxon>Nocardiopsidaceae</taxon>
        <taxon>Spinactinospora</taxon>
    </lineage>
</organism>
<dbReference type="InterPro" id="IPR041413">
    <property type="entry name" value="MLTR_LBD"/>
</dbReference>
<sequence>MNPKRVLHDEVGMLELHCQVLHDLEQSQALLVYTAVPGSESHEKLRLLSVIGDQSLRTGAE</sequence>
<dbReference type="EMBL" id="JACCCC010000001">
    <property type="protein sequence ID" value="NYE47524.1"/>
    <property type="molecule type" value="Genomic_DNA"/>
</dbReference>
<gene>
    <name evidence="2" type="ORF">HDA32_002644</name>
</gene>
<accession>A0A852TZY5</accession>
<name>A0A852TZY5_9ACTN</name>
<reference evidence="2 3" key="1">
    <citation type="submission" date="2020-07" db="EMBL/GenBank/DDBJ databases">
        <title>Sequencing the genomes of 1000 actinobacteria strains.</title>
        <authorList>
            <person name="Klenk H.-P."/>
        </authorList>
    </citation>
    <scope>NUCLEOTIDE SEQUENCE [LARGE SCALE GENOMIC DNA]</scope>
    <source>
        <strain evidence="2 3">CXB654</strain>
    </source>
</reference>
<dbReference type="Pfam" id="PF17765">
    <property type="entry name" value="MLTR_LBD"/>
    <property type="match status" value="1"/>
</dbReference>
<evidence type="ECO:0000313" key="2">
    <source>
        <dbReference type="EMBL" id="NYE47524.1"/>
    </source>
</evidence>
<comment type="caution">
    <text evidence="2">The sequence shown here is derived from an EMBL/GenBank/DDBJ whole genome shotgun (WGS) entry which is preliminary data.</text>
</comment>
<dbReference type="Proteomes" id="UP000589036">
    <property type="component" value="Unassembled WGS sequence"/>
</dbReference>
<protein>
    <recommendedName>
        <fullName evidence="1">MmyB-like transcription regulator ligand binding domain-containing protein</fullName>
    </recommendedName>
</protein>
<evidence type="ECO:0000313" key="3">
    <source>
        <dbReference type="Proteomes" id="UP000589036"/>
    </source>
</evidence>
<proteinExistence type="predicted"/>
<evidence type="ECO:0000259" key="1">
    <source>
        <dbReference type="Pfam" id="PF17765"/>
    </source>
</evidence>
<keyword evidence="3" id="KW-1185">Reference proteome</keyword>
<dbReference type="AlphaFoldDB" id="A0A852TZY5"/>
<feature type="domain" description="MmyB-like transcription regulator ligand binding" evidence="1">
    <location>
        <begin position="3"/>
        <end position="48"/>
    </location>
</feature>